<dbReference type="Proteomes" id="UP000550354">
    <property type="component" value="Unassembled WGS sequence"/>
</dbReference>
<evidence type="ECO:0000256" key="5">
    <source>
        <dbReference type="ARBA" id="ARBA00022989"/>
    </source>
</evidence>
<protein>
    <submittedName>
        <fullName evidence="9">QacE family quaternary ammonium compound efflux SMR transporter</fullName>
    </submittedName>
</protein>
<evidence type="ECO:0000256" key="1">
    <source>
        <dbReference type="ARBA" id="ARBA00004651"/>
    </source>
</evidence>
<feature type="transmembrane region" description="Helical" evidence="8">
    <location>
        <begin position="57"/>
        <end position="76"/>
    </location>
</feature>
<reference evidence="9 10" key="1">
    <citation type="submission" date="2020-07" db="EMBL/GenBank/DDBJ databases">
        <title>Draft genome and description of Aeromicrobium phoceense strain Marseille-Q0843 isolated from healthy skin swab.</title>
        <authorList>
            <person name="Boxberger M."/>
            <person name="La Scola B."/>
        </authorList>
    </citation>
    <scope>NUCLEOTIDE SEQUENCE [LARGE SCALE GENOMIC DNA]</scope>
    <source>
        <strain evidence="9 10">Marseille-Q0843</strain>
    </source>
</reference>
<evidence type="ECO:0000313" key="10">
    <source>
        <dbReference type="Proteomes" id="UP000550354"/>
    </source>
</evidence>
<dbReference type="SUPFAM" id="SSF103481">
    <property type="entry name" value="Multidrug resistance efflux transporter EmrE"/>
    <property type="match status" value="1"/>
</dbReference>
<proteinExistence type="inferred from homology"/>
<dbReference type="GO" id="GO:0005886">
    <property type="term" value="C:plasma membrane"/>
    <property type="evidence" value="ECO:0007669"/>
    <property type="project" value="UniProtKB-SubCell"/>
</dbReference>
<dbReference type="EMBL" id="JACEOG010000001">
    <property type="protein sequence ID" value="MBA4607375.1"/>
    <property type="molecule type" value="Genomic_DNA"/>
</dbReference>
<dbReference type="InterPro" id="IPR037185">
    <property type="entry name" value="EmrE-like"/>
</dbReference>
<name>A0A838X9Z2_9ACTN</name>
<comment type="caution">
    <text evidence="9">The sequence shown here is derived from an EMBL/GenBank/DDBJ whole genome shotgun (WGS) entry which is preliminary data.</text>
</comment>
<keyword evidence="4 7" id="KW-0812">Transmembrane</keyword>
<feature type="transmembrane region" description="Helical" evidence="8">
    <location>
        <begin position="33"/>
        <end position="50"/>
    </location>
</feature>
<keyword evidence="10" id="KW-1185">Reference proteome</keyword>
<accession>A0A838X9Z2</accession>
<sequence length="104" mass="10728">MSWFVLVVSGVFEAVWATALGRSEGFTKLGPSLVFLGALVISMGGLAWAMRDLPVGTSYAVWVGIGAVGTVGYAMLTGTEPVSLTKILLIGGLIGCIIGLKMAH</sequence>
<evidence type="ECO:0000313" key="9">
    <source>
        <dbReference type="EMBL" id="MBA4607375.1"/>
    </source>
</evidence>
<dbReference type="InterPro" id="IPR045324">
    <property type="entry name" value="Small_multidrug_res"/>
</dbReference>
<keyword evidence="3" id="KW-1003">Cell membrane</keyword>
<organism evidence="9 10">
    <name type="scientific">Aeromicrobium phoceense</name>
    <dbReference type="NCBI Taxonomy" id="2754045"/>
    <lineage>
        <taxon>Bacteria</taxon>
        <taxon>Bacillati</taxon>
        <taxon>Actinomycetota</taxon>
        <taxon>Actinomycetes</taxon>
        <taxon>Propionibacteriales</taxon>
        <taxon>Nocardioidaceae</taxon>
        <taxon>Aeromicrobium</taxon>
    </lineage>
</organism>
<dbReference type="RefSeq" id="WP_181753387.1">
    <property type="nucleotide sequence ID" value="NZ_DAMCVE010000003.1"/>
</dbReference>
<dbReference type="GO" id="GO:0022857">
    <property type="term" value="F:transmembrane transporter activity"/>
    <property type="evidence" value="ECO:0007669"/>
    <property type="project" value="InterPro"/>
</dbReference>
<keyword evidence="2" id="KW-0813">Transport</keyword>
<evidence type="ECO:0000256" key="2">
    <source>
        <dbReference type="ARBA" id="ARBA00022448"/>
    </source>
</evidence>
<evidence type="ECO:0000256" key="7">
    <source>
        <dbReference type="RuleBase" id="RU003942"/>
    </source>
</evidence>
<gene>
    <name evidence="9" type="ORF">H1W00_02690</name>
</gene>
<keyword evidence="5 8" id="KW-1133">Transmembrane helix</keyword>
<comment type="similarity">
    <text evidence="7">Belongs to the drug/metabolite transporter (DMT) superfamily. Small multidrug resistance (SMR) (TC 2.A.7.1) family.</text>
</comment>
<evidence type="ECO:0000256" key="3">
    <source>
        <dbReference type="ARBA" id="ARBA00022475"/>
    </source>
</evidence>
<dbReference type="Pfam" id="PF00893">
    <property type="entry name" value="Multi_Drug_Res"/>
    <property type="match status" value="1"/>
</dbReference>
<dbReference type="Gene3D" id="1.10.3730.20">
    <property type="match status" value="1"/>
</dbReference>
<evidence type="ECO:0000256" key="4">
    <source>
        <dbReference type="ARBA" id="ARBA00022692"/>
    </source>
</evidence>
<dbReference type="PANTHER" id="PTHR30561:SF0">
    <property type="entry name" value="GUANIDINIUM EXPORTER"/>
    <property type="match status" value="1"/>
</dbReference>
<keyword evidence="6 8" id="KW-0472">Membrane</keyword>
<feature type="transmembrane region" description="Helical" evidence="8">
    <location>
        <begin position="82"/>
        <end position="100"/>
    </location>
</feature>
<dbReference type="AlphaFoldDB" id="A0A838X9Z2"/>
<comment type="subcellular location">
    <subcellularLocation>
        <location evidence="1 7">Cell membrane</location>
        <topology evidence="1 7">Multi-pass membrane protein</topology>
    </subcellularLocation>
</comment>
<evidence type="ECO:0000256" key="8">
    <source>
        <dbReference type="SAM" id="Phobius"/>
    </source>
</evidence>
<dbReference type="InterPro" id="IPR000390">
    <property type="entry name" value="Small_drug/metabolite_transptr"/>
</dbReference>
<dbReference type="PANTHER" id="PTHR30561">
    <property type="entry name" value="SMR FAMILY PROTON-DEPENDENT DRUG EFFLUX TRANSPORTER SUGE"/>
    <property type="match status" value="1"/>
</dbReference>
<evidence type="ECO:0000256" key="6">
    <source>
        <dbReference type="ARBA" id="ARBA00023136"/>
    </source>
</evidence>